<sequence length="48" mass="5156">MGPQPAKGAEFADLVASLHAPAPMLEELWPLHVARLPPENLDDVVGRV</sequence>
<organism evidence="1 2">
    <name type="scientific">Actinomadura bangladeshensis</name>
    <dbReference type="NCBI Taxonomy" id="453573"/>
    <lineage>
        <taxon>Bacteria</taxon>
        <taxon>Bacillati</taxon>
        <taxon>Actinomycetota</taxon>
        <taxon>Actinomycetes</taxon>
        <taxon>Streptosporangiales</taxon>
        <taxon>Thermomonosporaceae</taxon>
        <taxon>Actinomadura</taxon>
    </lineage>
</organism>
<evidence type="ECO:0000313" key="1">
    <source>
        <dbReference type="EMBL" id="NEA29471.1"/>
    </source>
</evidence>
<comment type="caution">
    <text evidence="1">The sequence shown here is derived from an EMBL/GenBank/DDBJ whole genome shotgun (WGS) entry which is preliminary data.</text>
</comment>
<name>A0A6L9QVQ7_9ACTN</name>
<accession>A0A6L9QVQ7</accession>
<dbReference type="RefSeq" id="WP_163064172.1">
    <property type="nucleotide sequence ID" value="NZ_JAAGLI010001190.1"/>
</dbReference>
<dbReference type="AlphaFoldDB" id="A0A6L9QVQ7"/>
<dbReference type="EMBL" id="JAAGLI010001190">
    <property type="protein sequence ID" value="NEA29471.1"/>
    <property type="molecule type" value="Genomic_DNA"/>
</dbReference>
<evidence type="ECO:0000313" key="2">
    <source>
        <dbReference type="Proteomes" id="UP000475532"/>
    </source>
</evidence>
<gene>
    <name evidence="1" type="ORF">G3I70_44275</name>
</gene>
<dbReference type="Proteomes" id="UP000475532">
    <property type="component" value="Unassembled WGS sequence"/>
</dbReference>
<proteinExistence type="predicted"/>
<reference evidence="1 2" key="1">
    <citation type="submission" date="2020-01" db="EMBL/GenBank/DDBJ databases">
        <title>Insect and environment-associated Actinomycetes.</title>
        <authorList>
            <person name="Currrie C."/>
            <person name="Chevrette M."/>
            <person name="Carlson C."/>
            <person name="Stubbendieck R."/>
            <person name="Wendt-Pienkowski E."/>
        </authorList>
    </citation>
    <scope>NUCLEOTIDE SEQUENCE [LARGE SCALE GENOMIC DNA]</scope>
    <source>
        <strain evidence="1 2">SID10258</strain>
    </source>
</reference>
<protein>
    <submittedName>
        <fullName evidence="1">Uncharacterized protein</fullName>
    </submittedName>
</protein>